<keyword evidence="3" id="KW-0964">Secreted</keyword>
<sequence length="772" mass="83598">MAKPILFPLLFITTTVFLGFFISSAESRPPFACDPRNGLTRSLKFCRANLPIHVRVRDLIGRLTLAEKIRLLVNNAAAVPRLGIQGYEWWSEALHGVSNVGPGTKFGGAFPGATSFPQVITTAASFNESLWEQIGRVVSDEARAMYNGGMAGLTYWSPNVNIFRDPRWGRGQETPGEDPVLAGKYAANYVRGLQSPTGIRLKVAACCKHYTAYDLDNWNGVDRYHFNARVSKQDLADTYDVPFKSCVVEGKVASVMCSYNQVNGKPTCADPDLLKGTIRGQWGLSGYIVSDCDSVGVMYDTQHFTATPEESAAAAIKAGLDLDCGPFLAIHTDLAVRRRLLAEADVDLALANTITIQMRLGMFDGEPSAQPYGNLGPRDVCTPAHQQLALEAARQGIVLLKNSGSLPLSTARHRTVAVIGPNSDVTVTMIGNYAGVACGYTSPLQGISRYARTIHQAGCSDVACDTNNLFGAAEVAAHEADATVLVMGLDQSIEAEFRDRVGLLLPGRQQELVSRVARASRGPTVLVLMSGGPIDVSFAKNDPRVSAIIWAGYPGQAGGTAIADVLFGTTNPGGKLPMTWYPQDYVAKVPMTNMGMRPSRGYPGRTYRFYKGPIVFPFGHGLSYTSFKHSLALAPTDLSVLLDTNLFATKNYSTLSSNAIRVKHAKCDSLYSLFHIDVENTGNMDGTHTLLVFSTPPAGQKWSPNKQLIGFHRVHVIAGSKQRVKINIHACKHLSVVDEFGIRRIPMGSHSLHIGDLKHSISLQANLEGIKV</sequence>
<evidence type="ECO:0000256" key="7">
    <source>
        <dbReference type="ARBA" id="ARBA00023295"/>
    </source>
</evidence>
<dbReference type="GO" id="GO:0046556">
    <property type="term" value="F:alpha-L-arabinofuranosidase activity"/>
    <property type="evidence" value="ECO:0007669"/>
    <property type="project" value="TreeGrafter"/>
</dbReference>
<evidence type="ECO:0000256" key="3">
    <source>
        <dbReference type="ARBA" id="ARBA00022525"/>
    </source>
</evidence>
<dbReference type="SUPFAM" id="SSF52279">
    <property type="entry name" value="Beta-D-glucan exohydrolase, C-terminal domain"/>
    <property type="match status" value="1"/>
</dbReference>
<dbReference type="Pfam" id="PF14310">
    <property type="entry name" value="Fn3-like"/>
    <property type="match status" value="1"/>
</dbReference>
<evidence type="ECO:0000259" key="9">
    <source>
        <dbReference type="SMART" id="SM01217"/>
    </source>
</evidence>
<dbReference type="GO" id="GO:0009044">
    <property type="term" value="F:xylan 1,4-beta-xylosidase activity"/>
    <property type="evidence" value="ECO:0007669"/>
    <property type="project" value="InterPro"/>
</dbReference>
<dbReference type="PANTHER" id="PTHR42721:SF8">
    <property type="entry name" value="BETA-D-XYLOSIDASE 1"/>
    <property type="match status" value="1"/>
</dbReference>
<dbReference type="InterPro" id="IPR036962">
    <property type="entry name" value="Glyco_hydro_3_N_sf"/>
</dbReference>
<dbReference type="InterPro" id="IPR036881">
    <property type="entry name" value="Glyco_hydro_3_C_sf"/>
</dbReference>
<proteinExistence type="inferred from homology"/>
<dbReference type="GO" id="GO:0045493">
    <property type="term" value="P:xylan catabolic process"/>
    <property type="evidence" value="ECO:0007669"/>
    <property type="project" value="InterPro"/>
</dbReference>
<feature type="domain" description="Fibronectin type III-like" evidence="9">
    <location>
        <begin position="688"/>
        <end position="758"/>
    </location>
</feature>
<dbReference type="InterPro" id="IPR044993">
    <property type="entry name" value="BXL"/>
</dbReference>
<keyword evidence="5" id="KW-0378">Hydrolase</keyword>
<dbReference type="Pfam" id="PF00933">
    <property type="entry name" value="Glyco_hydro_3"/>
    <property type="match status" value="1"/>
</dbReference>
<dbReference type="Proteomes" id="UP000593577">
    <property type="component" value="Unassembled WGS sequence"/>
</dbReference>
<dbReference type="InterPro" id="IPR026891">
    <property type="entry name" value="Fn3-like"/>
</dbReference>
<comment type="caution">
    <text evidence="10">The sequence shown here is derived from an EMBL/GenBank/DDBJ whole genome shotgun (WGS) entry which is preliminary data.</text>
</comment>
<evidence type="ECO:0000313" key="10">
    <source>
        <dbReference type="EMBL" id="MBA0696682.1"/>
    </source>
</evidence>
<dbReference type="PRINTS" id="PR00133">
    <property type="entry name" value="GLHYDRLASE3"/>
</dbReference>
<keyword evidence="4 8" id="KW-0732">Signal</keyword>
<reference evidence="10 11" key="1">
    <citation type="journal article" date="2019" name="Genome Biol. Evol.">
        <title>Insights into the evolution of the New World diploid cottons (Gossypium, subgenus Houzingenia) based on genome sequencing.</title>
        <authorList>
            <person name="Grover C.E."/>
            <person name="Arick M.A. 2nd"/>
            <person name="Thrash A."/>
            <person name="Conover J.L."/>
            <person name="Sanders W.S."/>
            <person name="Peterson D.G."/>
            <person name="Frelichowski J.E."/>
            <person name="Scheffler J.A."/>
            <person name="Scheffler B.E."/>
            <person name="Wendel J.F."/>
        </authorList>
    </citation>
    <scope>NUCLEOTIDE SEQUENCE [LARGE SCALE GENOMIC DNA]</scope>
    <source>
        <strain evidence="10">185</strain>
        <tissue evidence="10">Leaf</tissue>
    </source>
</reference>
<dbReference type="Gene3D" id="3.20.20.300">
    <property type="entry name" value="Glycoside hydrolase, family 3, N-terminal domain"/>
    <property type="match status" value="1"/>
</dbReference>
<dbReference type="InterPro" id="IPR017853">
    <property type="entry name" value="GH"/>
</dbReference>
<feature type="signal peptide" evidence="8">
    <location>
        <begin position="1"/>
        <end position="27"/>
    </location>
</feature>
<evidence type="ECO:0000313" key="11">
    <source>
        <dbReference type="Proteomes" id="UP000593577"/>
    </source>
</evidence>
<evidence type="ECO:0000256" key="4">
    <source>
        <dbReference type="ARBA" id="ARBA00022729"/>
    </source>
</evidence>
<dbReference type="SUPFAM" id="SSF51445">
    <property type="entry name" value="(Trans)glycosidases"/>
    <property type="match status" value="1"/>
</dbReference>
<dbReference type="Gene3D" id="2.60.40.10">
    <property type="entry name" value="Immunoglobulins"/>
    <property type="match status" value="1"/>
</dbReference>
<comment type="subcellular location">
    <subcellularLocation>
        <location evidence="1">Secreted</location>
    </subcellularLocation>
</comment>
<dbReference type="GO" id="GO:0031222">
    <property type="term" value="P:arabinan catabolic process"/>
    <property type="evidence" value="ECO:0007669"/>
    <property type="project" value="TreeGrafter"/>
</dbReference>
<name>A0A7J8YB88_GOSAI</name>
<feature type="chain" id="PRO_5029704096" description="Fibronectin type III-like domain-containing protein" evidence="8">
    <location>
        <begin position="28"/>
        <end position="772"/>
    </location>
</feature>
<evidence type="ECO:0000256" key="6">
    <source>
        <dbReference type="ARBA" id="ARBA00023180"/>
    </source>
</evidence>
<comment type="similarity">
    <text evidence="2">Belongs to the glycosyl hydrolase 3 family.</text>
</comment>
<dbReference type="SMART" id="SM01217">
    <property type="entry name" value="Fn3_like"/>
    <property type="match status" value="1"/>
</dbReference>
<dbReference type="AlphaFoldDB" id="A0A7J8YB88"/>
<dbReference type="InterPro" id="IPR002772">
    <property type="entry name" value="Glyco_hydro_3_C"/>
</dbReference>
<organism evidence="10 11">
    <name type="scientific">Gossypium aridum</name>
    <name type="common">American cotton</name>
    <name type="synonym">Erioxylum aridum</name>
    <dbReference type="NCBI Taxonomy" id="34290"/>
    <lineage>
        <taxon>Eukaryota</taxon>
        <taxon>Viridiplantae</taxon>
        <taxon>Streptophyta</taxon>
        <taxon>Embryophyta</taxon>
        <taxon>Tracheophyta</taxon>
        <taxon>Spermatophyta</taxon>
        <taxon>Magnoliopsida</taxon>
        <taxon>eudicotyledons</taxon>
        <taxon>Gunneridae</taxon>
        <taxon>Pentapetalae</taxon>
        <taxon>rosids</taxon>
        <taxon>malvids</taxon>
        <taxon>Malvales</taxon>
        <taxon>Malvaceae</taxon>
        <taxon>Malvoideae</taxon>
        <taxon>Gossypium</taxon>
    </lineage>
</organism>
<accession>A0A7J8YB88</accession>
<dbReference type="GO" id="GO:0048046">
    <property type="term" value="C:apoplast"/>
    <property type="evidence" value="ECO:0007669"/>
    <property type="project" value="TreeGrafter"/>
</dbReference>
<evidence type="ECO:0000256" key="1">
    <source>
        <dbReference type="ARBA" id="ARBA00004613"/>
    </source>
</evidence>
<dbReference type="InterPro" id="IPR001764">
    <property type="entry name" value="Glyco_hydro_3_N"/>
</dbReference>
<evidence type="ECO:0000256" key="5">
    <source>
        <dbReference type="ARBA" id="ARBA00022801"/>
    </source>
</evidence>
<keyword evidence="6" id="KW-0325">Glycoprotein</keyword>
<dbReference type="InterPro" id="IPR013783">
    <property type="entry name" value="Ig-like_fold"/>
</dbReference>
<dbReference type="Pfam" id="PF01915">
    <property type="entry name" value="Glyco_hydro_3_C"/>
    <property type="match status" value="1"/>
</dbReference>
<dbReference type="Gene3D" id="3.40.50.1700">
    <property type="entry name" value="Glycoside hydrolase family 3 C-terminal domain"/>
    <property type="match status" value="1"/>
</dbReference>
<dbReference type="FunFam" id="3.20.20.300:FF:000004">
    <property type="entry name" value="probable beta-D-xylosidase 7"/>
    <property type="match status" value="1"/>
</dbReference>
<gene>
    <name evidence="10" type="ORF">Goari_003214</name>
</gene>
<dbReference type="PANTHER" id="PTHR42721">
    <property type="entry name" value="SUGAR HYDROLASE-RELATED"/>
    <property type="match status" value="1"/>
</dbReference>
<dbReference type="EMBL" id="JABFAA010000011">
    <property type="protein sequence ID" value="MBA0696682.1"/>
    <property type="molecule type" value="Genomic_DNA"/>
</dbReference>
<keyword evidence="7" id="KW-0326">Glycosidase</keyword>
<keyword evidence="11" id="KW-1185">Reference proteome</keyword>
<evidence type="ECO:0000256" key="8">
    <source>
        <dbReference type="SAM" id="SignalP"/>
    </source>
</evidence>
<evidence type="ECO:0000256" key="2">
    <source>
        <dbReference type="ARBA" id="ARBA00005336"/>
    </source>
</evidence>
<protein>
    <recommendedName>
        <fullName evidence="9">Fibronectin type III-like domain-containing protein</fullName>
    </recommendedName>
</protein>
<dbReference type="FunFam" id="3.40.50.1700:FF:000001">
    <property type="entry name" value="probable beta-D-xylosidase 2"/>
    <property type="match status" value="1"/>
</dbReference>